<reference evidence="4 5" key="1">
    <citation type="journal article" date="2020" name="J Geophys Res Biogeosci">
        <title>Magnetotaxis as an Adaptation to Enable Bacterial Shuttling of Microbial Sulfur and Sulfur Cycling Across Aquatic Oxic#Anoxic Interfaces.</title>
        <authorList>
            <person name="Li J."/>
            <person name="Liu P."/>
            <person name="Wang J."/>
            <person name="Roberts A.P."/>
            <person name="Pan Y."/>
        </authorList>
    </citation>
    <scope>NUCLEOTIDE SEQUENCE [LARGE SCALE GENOMIC DNA]</scope>
    <source>
        <strain evidence="4 5">MYR-1_YQ</strain>
    </source>
</reference>
<dbReference type="InterPro" id="IPR011495">
    <property type="entry name" value="Sig_transdc_His_kin_sub2_dim/P"/>
</dbReference>
<dbReference type="Proteomes" id="UP001196980">
    <property type="component" value="Unassembled WGS sequence"/>
</dbReference>
<comment type="caution">
    <text evidence="4">The sequence shown here is derived from an EMBL/GenBank/DDBJ whole genome shotgun (WGS) entry which is preliminary data.</text>
</comment>
<evidence type="ECO:0000256" key="1">
    <source>
        <dbReference type="PROSITE-ProRule" id="PRU00169"/>
    </source>
</evidence>
<dbReference type="RefSeq" id="WP_218252668.1">
    <property type="nucleotide sequence ID" value="NZ_JABXWD010000186.1"/>
</dbReference>
<name>A0ABS6RZS4_9BACT</name>
<protein>
    <submittedName>
        <fullName evidence="4">Response regulator</fullName>
    </submittedName>
</protein>
<evidence type="ECO:0000259" key="3">
    <source>
        <dbReference type="PROSITE" id="PS50112"/>
    </source>
</evidence>
<evidence type="ECO:0000259" key="2">
    <source>
        <dbReference type="PROSITE" id="PS50110"/>
    </source>
</evidence>
<dbReference type="CDD" id="cd00130">
    <property type="entry name" value="PAS"/>
    <property type="match status" value="1"/>
</dbReference>
<gene>
    <name evidence="4" type="ORF">HWQ67_10630</name>
</gene>
<dbReference type="NCBIfam" id="TIGR00229">
    <property type="entry name" value="sensory_box"/>
    <property type="match status" value="1"/>
</dbReference>
<dbReference type="PANTHER" id="PTHR43065:SF23">
    <property type="entry name" value="SENSOR HISTIDINE KINASE PDTAS"/>
    <property type="match status" value="1"/>
</dbReference>
<dbReference type="EMBL" id="JABXWD010000186">
    <property type="protein sequence ID" value="MBV6342041.1"/>
    <property type="molecule type" value="Genomic_DNA"/>
</dbReference>
<dbReference type="SMART" id="SM00091">
    <property type="entry name" value="PAS"/>
    <property type="match status" value="1"/>
</dbReference>
<feature type="domain" description="PAS" evidence="3">
    <location>
        <begin position="144"/>
        <end position="195"/>
    </location>
</feature>
<accession>A0ABS6RZS4</accession>
<dbReference type="InterPro" id="IPR001789">
    <property type="entry name" value="Sig_transdc_resp-reg_receiver"/>
</dbReference>
<dbReference type="Pfam" id="PF02518">
    <property type="entry name" value="HATPase_c"/>
    <property type="match status" value="1"/>
</dbReference>
<evidence type="ECO:0000313" key="5">
    <source>
        <dbReference type="Proteomes" id="UP001196980"/>
    </source>
</evidence>
<keyword evidence="5" id="KW-1185">Reference proteome</keyword>
<dbReference type="Pfam" id="PF07568">
    <property type="entry name" value="HisKA_2"/>
    <property type="match status" value="1"/>
</dbReference>
<dbReference type="PANTHER" id="PTHR43065">
    <property type="entry name" value="SENSOR HISTIDINE KINASE"/>
    <property type="match status" value="1"/>
</dbReference>
<keyword evidence="1" id="KW-0597">Phosphoprotein</keyword>
<dbReference type="PROSITE" id="PS50110">
    <property type="entry name" value="RESPONSE_REGULATORY"/>
    <property type="match status" value="1"/>
</dbReference>
<dbReference type="InterPro" id="IPR003594">
    <property type="entry name" value="HATPase_dom"/>
</dbReference>
<dbReference type="Pfam" id="PF00072">
    <property type="entry name" value="Response_reg"/>
    <property type="match status" value="1"/>
</dbReference>
<organism evidence="4 5">
    <name type="scientific">Candidatus Magnetobacterium casense</name>
    <dbReference type="NCBI Taxonomy" id="1455061"/>
    <lineage>
        <taxon>Bacteria</taxon>
        <taxon>Pseudomonadati</taxon>
        <taxon>Nitrospirota</taxon>
        <taxon>Thermodesulfovibrionia</taxon>
        <taxon>Thermodesulfovibrionales</taxon>
        <taxon>Candidatus Magnetobacteriaceae</taxon>
        <taxon>Candidatus Magnetobacterium</taxon>
    </lineage>
</organism>
<feature type="domain" description="Response regulatory" evidence="2">
    <location>
        <begin position="5"/>
        <end position="120"/>
    </location>
</feature>
<proteinExistence type="predicted"/>
<feature type="modified residue" description="4-aspartylphosphate" evidence="1">
    <location>
        <position position="54"/>
    </location>
</feature>
<dbReference type="SMART" id="SM00448">
    <property type="entry name" value="REC"/>
    <property type="match status" value="1"/>
</dbReference>
<dbReference type="InterPro" id="IPR013656">
    <property type="entry name" value="PAS_4"/>
</dbReference>
<evidence type="ECO:0000313" key="4">
    <source>
        <dbReference type="EMBL" id="MBV6342041.1"/>
    </source>
</evidence>
<dbReference type="PROSITE" id="PS50112">
    <property type="entry name" value="PAS"/>
    <property type="match status" value="1"/>
</dbReference>
<sequence length="496" mass="56190">MLNDTVLVIDDNAITLREVCDTLSGDGYKTLTATGVMEGLEGFEQHRPALVLMDIGLMDIGGLDFIRLLKKHYHGDVSFVVLTDGHNAGMLKTLSDLDVCSFLRKPLDPYELRGAVKLNFAMRTRRDSTDRQQPPETKLCTIGDITVLQKAVDIMQIGVMIIDDRMRIQYVNAAQATIFGITPGQMRGRALDEFLPNQYCVISDEKRHKTEQLVFAGSGYTHLQLISDMVIDEADRPVAFIYCCMDITDLKEMEKQIFKDNYELEDIVRDRTRQLEQANKQLTASLKDKMLLLKELHHRVNNNLQIISSMLSLSSDHITDPQLLTIFKSSYTRIRAMSLMHGKLYNSPDLSTINPQEYISELVGELLSSYKLYYSSPDIDIEVDTDDLDINLMLPCALIINELISNALRHAFAKDQKGRILIVFKRNNDDFTLSISDDGIGLDREQALKKQSYTGLQLVNDLVRSKLKGVMDIDTGKGTKFTISFKEGQSRYHNKV</sequence>
<dbReference type="SMART" id="SM00387">
    <property type="entry name" value="HATPase_c"/>
    <property type="match status" value="1"/>
</dbReference>
<dbReference type="InterPro" id="IPR000014">
    <property type="entry name" value="PAS"/>
</dbReference>
<dbReference type="Pfam" id="PF08448">
    <property type="entry name" value="PAS_4"/>
    <property type="match status" value="1"/>
</dbReference>